<dbReference type="Gene3D" id="3.40.50.11320">
    <property type="match status" value="1"/>
</dbReference>
<dbReference type="GO" id="GO:0005576">
    <property type="term" value="C:extracellular region"/>
    <property type="evidence" value="ECO:0007669"/>
    <property type="project" value="UniProtKB-SubCell"/>
</dbReference>
<evidence type="ECO:0000256" key="2">
    <source>
        <dbReference type="ARBA" id="ARBA00009431"/>
    </source>
</evidence>
<comment type="caution">
    <text evidence="11">The sequence shown here is derived from an EMBL/GenBank/DDBJ whole genome shotgun (WGS) entry which is preliminary data.</text>
</comment>
<name>A0A9P0ZFS9_CUSEU</name>
<reference evidence="11" key="1">
    <citation type="submission" date="2022-07" db="EMBL/GenBank/DDBJ databases">
        <authorList>
            <person name="Macas J."/>
            <person name="Novak P."/>
            <person name="Neumann P."/>
        </authorList>
    </citation>
    <scope>NUCLEOTIDE SEQUENCE</scope>
</reference>
<comment type="subcellular location">
    <subcellularLocation>
        <location evidence="1">Secreted</location>
    </subcellularLocation>
</comment>
<evidence type="ECO:0000256" key="8">
    <source>
        <dbReference type="ARBA" id="ARBA00023157"/>
    </source>
</evidence>
<keyword evidence="10" id="KW-0812">Transmembrane</keyword>
<keyword evidence="10" id="KW-0472">Membrane</keyword>
<evidence type="ECO:0000256" key="10">
    <source>
        <dbReference type="SAM" id="Phobius"/>
    </source>
</evidence>
<proteinExistence type="inferred from homology"/>
<evidence type="ECO:0000256" key="3">
    <source>
        <dbReference type="ARBA" id="ARBA00022525"/>
    </source>
</evidence>
<dbReference type="Gene3D" id="6.10.250.940">
    <property type="match status" value="1"/>
</dbReference>
<keyword evidence="7" id="KW-0378">Hydrolase</keyword>
<keyword evidence="3" id="KW-0964">Secreted</keyword>
<keyword evidence="5" id="KW-0645">Protease</keyword>
<dbReference type="SUPFAM" id="SSF53474">
    <property type="entry name" value="alpha/beta-Hydrolases"/>
    <property type="match status" value="1"/>
</dbReference>
<keyword evidence="9" id="KW-0325">Glycoprotein</keyword>
<dbReference type="FunFam" id="3.40.50.11320:FF:000002">
    <property type="entry name" value="Carboxypeptidase"/>
    <property type="match status" value="1"/>
</dbReference>
<evidence type="ECO:0000256" key="9">
    <source>
        <dbReference type="ARBA" id="ARBA00023180"/>
    </source>
</evidence>
<evidence type="ECO:0000313" key="12">
    <source>
        <dbReference type="Proteomes" id="UP001152484"/>
    </source>
</evidence>
<dbReference type="GO" id="GO:0005773">
    <property type="term" value="C:vacuole"/>
    <property type="evidence" value="ECO:0007669"/>
    <property type="project" value="TreeGrafter"/>
</dbReference>
<dbReference type="AlphaFoldDB" id="A0A9P0ZFS9"/>
<keyword evidence="10" id="KW-1133">Transmembrane helix</keyword>
<dbReference type="Pfam" id="PF00450">
    <property type="entry name" value="Peptidase_S10"/>
    <property type="match status" value="1"/>
</dbReference>
<dbReference type="OrthoDB" id="443318at2759"/>
<evidence type="ECO:0000313" key="11">
    <source>
        <dbReference type="EMBL" id="CAH9097754.1"/>
    </source>
</evidence>
<evidence type="ECO:0000256" key="1">
    <source>
        <dbReference type="ARBA" id="ARBA00004613"/>
    </source>
</evidence>
<evidence type="ECO:0000256" key="4">
    <source>
        <dbReference type="ARBA" id="ARBA00022645"/>
    </source>
</evidence>
<keyword evidence="6" id="KW-0732">Signal</keyword>
<organism evidence="11 12">
    <name type="scientific">Cuscuta europaea</name>
    <name type="common">European dodder</name>
    <dbReference type="NCBI Taxonomy" id="41803"/>
    <lineage>
        <taxon>Eukaryota</taxon>
        <taxon>Viridiplantae</taxon>
        <taxon>Streptophyta</taxon>
        <taxon>Embryophyta</taxon>
        <taxon>Tracheophyta</taxon>
        <taxon>Spermatophyta</taxon>
        <taxon>Magnoliopsida</taxon>
        <taxon>eudicotyledons</taxon>
        <taxon>Gunneridae</taxon>
        <taxon>Pentapetalae</taxon>
        <taxon>asterids</taxon>
        <taxon>lamiids</taxon>
        <taxon>Solanales</taxon>
        <taxon>Convolvulaceae</taxon>
        <taxon>Cuscuteae</taxon>
        <taxon>Cuscuta</taxon>
        <taxon>Cuscuta subgen. Cuscuta</taxon>
    </lineage>
</organism>
<evidence type="ECO:0000256" key="6">
    <source>
        <dbReference type="ARBA" id="ARBA00022729"/>
    </source>
</evidence>
<protein>
    <recommendedName>
        <fullName evidence="13">Carboxypeptidase</fullName>
    </recommendedName>
</protein>
<keyword evidence="4" id="KW-0121">Carboxypeptidase</keyword>
<comment type="similarity">
    <text evidence="2">Belongs to the peptidase S10 family.</text>
</comment>
<dbReference type="PANTHER" id="PTHR11802">
    <property type="entry name" value="SERINE PROTEASE FAMILY S10 SERINE CARBOXYPEPTIDASE"/>
    <property type="match status" value="1"/>
</dbReference>
<keyword evidence="8" id="KW-1015">Disulfide bond</keyword>
<dbReference type="FunFam" id="3.40.50.1820:FF:000030">
    <property type="entry name" value="Carboxypeptidase"/>
    <property type="match status" value="1"/>
</dbReference>
<dbReference type="Proteomes" id="UP001152484">
    <property type="component" value="Unassembled WGS sequence"/>
</dbReference>
<dbReference type="InterPro" id="IPR001563">
    <property type="entry name" value="Peptidase_S10"/>
</dbReference>
<evidence type="ECO:0008006" key="13">
    <source>
        <dbReference type="Google" id="ProtNLM"/>
    </source>
</evidence>
<dbReference type="PRINTS" id="PR00724">
    <property type="entry name" value="CRBOXYPTASEC"/>
</dbReference>
<dbReference type="PANTHER" id="PTHR11802:SF78">
    <property type="entry name" value="CARBOXYPEPTIDASE"/>
    <property type="match status" value="1"/>
</dbReference>
<feature type="transmembrane region" description="Helical" evidence="10">
    <location>
        <begin position="12"/>
        <end position="29"/>
    </location>
</feature>
<dbReference type="EMBL" id="CAMAPE010000035">
    <property type="protein sequence ID" value="CAH9097754.1"/>
    <property type="molecule type" value="Genomic_DNA"/>
</dbReference>
<accession>A0A9P0ZFS9</accession>
<dbReference type="InterPro" id="IPR029058">
    <property type="entry name" value="AB_hydrolase_fold"/>
</dbReference>
<evidence type="ECO:0000256" key="5">
    <source>
        <dbReference type="ARBA" id="ARBA00022670"/>
    </source>
</evidence>
<dbReference type="GO" id="GO:0004185">
    <property type="term" value="F:serine-type carboxypeptidase activity"/>
    <property type="evidence" value="ECO:0007669"/>
    <property type="project" value="InterPro"/>
</dbReference>
<gene>
    <name evidence="11" type="ORF">CEURO_LOCUS13985</name>
</gene>
<dbReference type="Gene3D" id="3.40.50.1820">
    <property type="entry name" value="alpha/beta hydrolase"/>
    <property type="match status" value="1"/>
</dbReference>
<dbReference type="GO" id="GO:0006508">
    <property type="term" value="P:proteolysis"/>
    <property type="evidence" value="ECO:0007669"/>
    <property type="project" value="UniProtKB-KW"/>
</dbReference>
<sequence>MAEKEGCKRILEFFLLVIISAFFEIGLGLNQEQSLFSFPSVLKTPSDHQIDITAEGWGDMESSFSDDEKGTAAAAYEDHLIVNGLPGQPPSREKFKQYGGYVNVDIRNGRSLYYYFVESAQNSEKKPLILWLNGGPGCSSIGAGAFVELGPFGVNPDGKTLYSRKFSWNKVANVLFLDSPAGVGFSYSNTSSDYDKSGDKMTAQDSYNFLVNWFKIYPHYKTRDFYIMGEHYAGYFIPEIADIILYMNKMPKSTLKINLKGIMIGNGIINYATDLRGFFDYVWSHALISDESYKGLLEHCSTKNDSKCEEFLNESATETGNIDVYNIYGPLCLDSKPSSRKFNKHRFGADPCESEYVNTYLNLPNVQKAMHANTTKLPYTWRVCSYVVNSKWTDRPSTMFPIYKRLIASGLQIYLYSGDVDANVPVTSTRYSLDAMNLNVITGWHAWRGNDSQEIAGYKVVYKGITFVTVKGAGQQVPQLKPRNALTLLNMFIANKR</sequence>
<evidence type="ECO:0000256" key="7">
    <source>
        <dbReference type="ARBA" id="ARBA00022801"/>
    </source>
</evidence>
<keyword evidence="12" id="KW-1185">Reference proteome</keyword>